<keyword evidence="1 3" id="KW-0732">Signal</keyword>
<dbReference type="InterPro" id="IPR051477">
    <property type="entry name" value="Expansin_CellWall"/>
</dbReference>
<dbReference type="InterPro" id="IPR009009">
    <property type="entry name" value="RlpA-like_DPBB"/>
</dbReference>
<dbReference type="Gene3D" id="2.40.40.10">
    <property type="entry name" value="RlpA-like domain"/>
    <property type="match status" value="1"/>
</dbReference>
<dbReference type="InterPro" id="IPR036908">
    <property type="entry name" value="RlpA-like_sf"/>
</dbReference>
<evidence type="ECO:0000256" key="3">
    <source>
        <dbReference type="SAM" id="SignalP"/>
    </source>
</evidence>
<feature type="region of interest" description="Disordered" evidence="2">
    <location>
        <begin position="79"/>
        <end position="163"/>
    </location>
</feature>
<keyword evidence="6" id="KW-1185">Reference proteome</keyword>
<proteinExistence type="predicted"/>
<feature type="compositionally biased region" description="Low complexity" evidence="2">
    <location>
        <begin position="104"/>
        <end position="163"/>
    </location>
</feature>
<dbReference type="CDD" id="cd22191">
    <property type="entry name" value="DPBB_RlpA_EXP_N-like"/>
    <property type="match status" value="1"/>
</dbReference>
<feature type="compositionally biased region" description="Acidic residues" evidence="2">
    <location>
        <begin position="87"/>
        <end position="103"/>
    </location>
</feature>
<feature type="domain" description="RlpA-like protein double-psi beta-barrel" evidence="4">
    <location>
        <begin position="170"/>
        <end position="265"/>
    </location>
</feature>
<name>A0A9W8JPA4_9AGAR</name>
<evidence type="ECO:0000313" key="5">
    <source>
        <dbReference type="EMBL" id="KAJ3498554.1"/>
    </source>
</evidence>
<organism evidence="5 6">
    <name type="scientific">Agrocybe chaxingu</name>
    <dbReference type="NCBI Taxonomy" id="84603"/>
    <lineage>
        <taxon>Eukaryota</taxon>
        <taxon>Fungi</taxon>
        <taxon>Dikarya</taxon>
        <taxon>Basidiomycota</taxon>
        <taxon>Agaricomycotina</taxon>
        <taxon>Agaricomycetes</taxon>
        <taxon>Agaricomycetidae</taxon>
        <taxon>Agaricales</taxon>
        <taxon>Agaricineae</taxon>
        <taxon>Strophariaceae</taxon>
        <taxon>Agrocybe</taxon>
    </lineage>
</organism>
<gene>
    <name evidence="5" type="ORF">NLJ89_g10205</name>
</gene>
<protein>
    <recommendedName>
        <fullName evidence="4">RlpA-like protein double-psi beta-barrel domain-containing protein</fullName>
    </recommendedName>
</protein>
<feature type="chain" id="PRO_5040727702" description="RlpA-like protein double-psi beta-barrel domain-containing protein" evidence="3">
    <location>
        <begin position="19"/>
        <end position="269"/>
    </location>
</feature>
<sequence length="269" mass="28160">MYTLNAFAALALALSASALVVPRDTPPKGWATDMLEPYDAYHTRYLALSCNTKHDTEFFDQCCHPLLATESLETARPAQCNPANNNVDDDDLPFCDDDDDDDVSSTSSAATSPTSSAAPVPSPSTTHPAPVTTHSISQAKASPRPQTAAQAQPAAAPEPAPASAAANTGGFATFFYQNGVAGACGTVHKDTDMIAAIDGDRYGDLGKRSSLCGKKVKITNTKNQKSVTVTIADACPTCKNSNSIDLSEGAFKTIATLDEGIVPISWVFL</sequence>
<comment type="caution">
    <text evidence="5">The sequence shown here is derived from an EMBL/GenBank/DDBJ whole genome shotgun (WGS) entry which is preliminary data.</text>
</comment>
<dbReference type="Proteomes" id="UP001148786">
    <property type="component" value="Unassembled WGS sequence"/>
</dbReference>
<evidence type="ECO:0000256" key="2">
    <source>
        <dbReference type="SAM" id="MobiDB-lite"/>
    </source>
</evidence>
<feature type="signal peptide" evidence="3">
    <location>
        <begin position="1"/>
        <end position="18"/>
    </location>
</feature>
<dbReference type="OrthoDB" id="406505at2759"/>
<dbReference type="EMBL" id="JANKHO010001791">
    <property type="protein sequence ID" value="KAJ3498554.1"/>
    <property type="molecule type" value="Genomic_DNA"/>
</dbReference>
<dbReference type="PANTHER" id="PTHR31836">
    <property type="match status" value="1"/>
</dbReference>
<evidence type="ECO:0000259" key="4">
    <source>
        <dbReference type="Pfam" id="PF03330"/>
    </source>
</evidence>
<evidence type="ECO:0000313" key="6">
    <source>
        <dbReference type="Proteomes" id="UP001148786"/>
    </source>
</evidence>
<reference evidence="5" key="1">
    <citation type="submission" date="2022-07" db="EMBL/GenBank/DDBJ databases">
        <title>Genome Sequence of Agrocybe chaxingu.</title>
        <authorList>
            <person name="Buettner E."/>
        </authorList>
    </citation>
    <scope>NUCLEOTIDE SEQUENCE</scope>
    <source>
        <strain evidence="5">MP-N11</strain>
    </source>
</reference>
<evidence type="ECO:0000256" key="1">
    <source>
        <dbReference type="ARBA" id="ARBA00022729"/>
    </source>
</evidence>
<dbReference type="AlphaFoldDB" id="A0A9W8JPA4"/>
<dbReference type="Pfam" id="PF03330">
    <property type="entry name" value="DPBB_1"/>
    <property type="match status" value="1"/>
</dbReference>
<dbReference type="PANTHER" id="PTHR31836:SF24">
    <property type="entry name" value="RLPA-LIKE PROTEIN DOUBLE-PSI BETA-BARREL DOMAIN-CONTAINING PROTEIN"/>
    <property type="match status" value="1"/>
</dbReference>
<dbReference type="SUPFAM" id="SSF50685">
    <property type="entry name" value="Barwin-like endoglucanases"/>
    <property type="match status" value="1"/>
</dbReference>
<accession>A0A9W8JPA4</accession>